<feature type="transmembrane region" description="Helical" evidence="15">
    <location>
        <begin position="415"/>
        <end position="436"/>
    </location>
</feature>
<comment type="subcellular location">
    <subcellularLocation>
        <location evidence="1">Cell membrane</location>
        <topology evidence="1">Multi-pass membrane protein</topology>
    </subcellularLocation>
</comment>
<evidence type="ECO:0000256" key="3">
    <source>
        <dbReference type="ARBA" id="ARBA00022475"/>
    </source>
</evidence>
<dbReference type="GeneID" id="102801003"/>
<dbReference type="InterPro" id="IPR036770">
    <property type="entry name" value="Ankyrin_rpt-contain_sf"/>
</dbReference>
<keyword evidence="17" id="KW-1185">Reference proteome</keyword>
<dbReference type="InterPro" id="IPR002110">
    <property type="entry name" value="Ankyrin_rpt"/>
</dbReference>
<dbReference type="Gene3D" id="1.10.287.70">
    <property type="match status" value="1"/>
</dbReference>
<dbReference type="InterPro" id="IPR005821">
    <property type="entry name" value="Ion_trans_dom"/>
</dbReference>
<evidence type="ECO:0000259" key="16">
    <source>
        <dbReference type="Pfam" id="PF00520"/>
    </source>
</evidence>
<gene>
    <name evidence="18" type="primary">LOC102801003</name>
</gene>
<dbReference type="PANTHER" id="PTHR10582:SF28">
    <property type="entry name" value="NANCHUNG, ISOFORM B"/>
    <property type="match status" value="1"/>
</dbReference>
<evidence type="ECO:0000256" key="10">
    <source>
        <dbReference type="ARBA" id="ARBA00023065"/>
    </source>
</evidence>
<feature type="domain" description="Ion transport" evidence="16">
    <location>
        <begin position="415"/>
        <end position="619"/>
    </location>
</feature>
<sequence>MSKEDAAEAATAVGGGVDTQTDETSAKLYDLVNLKGGGSLVDLMREARRSDDYSKLDEAIKREVPKYLYNDGDGEYIPISQLVTRRNKERQTNKVKKKKRRRGQISNSVSMLTLVDHNGDSGRRLACWHIDKRGTVGETILHLCLLQGSKIHNELAQRLVNEFPKLVYDIYIGEEYYGEWTCVLIAALLIYWGEYPLSFAACLEQEEIFKILREAGADPKRKDNNGNTVLHMMVIHNKKNMYDLAFSMGADTSLLNSQELTALNLAAKLGRKEMFDHALELERQVYWIYGNVTCAAYGLSGLDSIDKIGNINEKSILHLVVNQEGMEHLDMMDGLIVYILREKWKSYARYRFLRRAAFFLLYLLLVTIAFYLRPGADLNPTIIEVNTTVNGNYEMVNQTIYDDCYLQNINGTMNIARLVFEVLSLIGALTFIIYFLKEIYYQGMRNFLWTLRSAPAKTIFLVSLFFLFLSIPGRIWCVPIYEDTMFILAMLTTCPYFLFFLRPFKLVGPFVVMIYKMIKGDLLKFTAIYVVFLIGFSQAMYLVFIGTPNSLFTDPANSILGMFIMSLGEFADIYESFDDTRHPNMGKFLFVLYMVLVTLLLINMLIAMMGNTYTTVAETRKEWLRQWARIVLVIEQAVSPGKRIKMQMQYSQPTSKEGERAILMRWHHTKDDEVEQKKIRELHDKHTDPNKFPVRDSSWQDSEDHDLTATSVIKSP</sequence>
<dbReference type="Pfam" id="PF00520">
    <property type="entry name" value="Ion_trans"/>
    <property type="match status" value="1"/>
</dbReference>
<evidence type="ECO:0000256" key="4">
    <source>
        <dbReference type="ARBA" id="ARBA00022568"/>
    </source>
</evidence>
<feature type="transmembrane region" description="Helical" evidence="15">
    <location>
        <begin position="589"/>
        <end position="610"/>
    </location>
</feature>
<proteinExistence type="predicted"/>
<feature type="compositionally biased region" description="Basic and acidic residues" evidence="14">
    <location>
        <begin position="672"/>
        <end position="689"/>
    </location>
</feature>
<evidence type="ECO:0000256" key="5">
    <source>
        <dbReference type="ARBA" id="ARBA00022673"/>
    </source>
</evidence>
<evidence type="ECO:0000256" key="6">
    <source>
        <dbReference type="ARBA" id="ARBA00022692"/>
    </source>
</evidence>
<dbReference type="InterPro" id="IPR024862">
    <property type="entry name" value="TRPV"/>
</dbReference>
<keyword evidence="12" id="KW-0407">Ion channel</keyword>
<feature type="transmembrane region" description="Helical" evidence="15">
    <location>
        <begin position="457"/>
        <end position="476"/>
    </location>
</feature>
<dbReference type="Proteomes" id="UP000694865">
    <property type="component" value="Unplaced"/>
</dbReference>
<evidence type="ECO:0000256" key="2">
    <source>
        <dbReference type="ARBA" id="ARBA00022448"/>
    </source>
</evidence>
<reference evidence="18" key="1">
    <citation type="submission" date="2025-08" db="UniProtKB">
        <authorList>
            <consortium name="RefSeq"/>
        </authorList>
    </citation>
    <scope>IDENTIFICATION</scope>
    <source>
        <tissue evidence="18">Testes</tissue>
    </source>
</reference>
<feature type="region of interest" description="Disordered" evidence="14">
    <location>
        <begin position="1"/>
        <end position="20"/>
    </location>
</feature>
<evidence type="ECO:0000313" key="18">
    <source>
        <dbReference type="RefSeq" id="XP_006816006.1"/>
    </source>
</evidence>
<organism evidence="17 18">
    <name type="scientific">Saccoglossus kowalevskii</name>
    <name type="common">Acorn worm</name>
    <dbReference type="NCBI Taxonomy" id="10224"/>
    <lineage>
        <taxon>Eukaryota</taxon>
        <taxon>Metazoa</taxon>
        <taxon>Hemichordata</taxon>
        <taxon>Enteropneusta</taxon>
        <taxon>Harrimaniidae</taxon>
        <taxon>Saccoglossus</taxon>
    </lineage>
</organism>
<dbReference type="PROSITE" id="PS50088">
    <property type="entry name" value="ANK_REPEAT"/>
    <property type="match status" value="2"/>
</dbReference>
<feature type="transmembrane region" description="Helical" evidence="15">
    <location>
        <begin position="352"/>
        <end position="372"/>
    </location>
</feature>
<dbReference type="SMART" id="SM00248">
    <property type="entry name" value="ANK"/>
    <property type="match status" value="4"/>
</dbReference>
<keyword evidence="10" id="KW-0406">Ion transport</keyword>
<dbReference type="Pfam" id="PF12796">
    <property type="entry name" value="Ank_2"/>
    <property type="match status" value="1"/>
</dbReference>
<keyword evidence="5" id="KW-0107">Calcium channel</keyword>
<dbReference type="PANTHER" id="PTHR10582">
    <property type="entry name" value="TRANSIENT RECEPTOR POTENTIAL ION CHANNEL PROTEIN"/>
    <property type="match status" value="1"/>
</dbReference>
<evidence type="ECO:0000256" key="7">
    <source>
        <dbReference type="ARBA" id="ARBA00022737"/>
    </source>
</evidence>
<keyword evidence="9 15" id="KW-1133">Transmembrane helix</keyword>
<evidence type="ECO:0000256" key="1">
    <source>
        <dbReference type="ARBA" id="ARBA00004651"/>
    </source>
</evidence>
<keyword evidence="7" id="KW-0677">Repeat</keyword>
<keyword evidence="4" id="KW-0109">Calcium transport</keyword>
<feature type="region of interest" description="Disordered" evidence="14">
    <location>
        <begin position="672"/>
        <end position="716"/>
    </location>
</feature>
<evidence type="ECO:0000256" key="15">
    <source>
        <dbReference type="SAM" id="Phobius"/>
    </source>
</evidence>
<accession>A0ABM0M7L5</accession>
<keyword evidence="11 15" id="KW-0472">Membrane</keyword>
<feature type="repeat" description="ANK" evidence="13">
    <location>
        <begin position="192"/>
        <end position="224"/>
    </location>
</feature>
<evidence type="ECO:0000256" key="12">
    <source>
        <dbReference type="ARBA" id="ARBA00023303"/>
    </source>
</evidence>
<keyword evidence="6 15" id="KW-0812">Transmembrane</keyword>
<evidence type="ECO:0000256" key="8">
    <source>
        <dbReference type="ARBA" id="ARBA00022837"/>
    </source>
</evidence>
<evidence type="ECO:0000256" key="11">
    <source>
        <dbReference type="ARBA" id="ARBA00023136"/>
    </source>
</evidence>
<evidence type="ECO:0000256" key="14">
    <source>
        <dbReference type="SAM" id="MobiDB-lite"/>
    </source>
</evidence>
<evidence type="ECO:0000313" key="17">
    <source>
        <dbReference type="Proteomes" id="UP000694865"/>
    </source>
</evidence>
<dbReference type="RefSeq" id="XP_006816006.1">
    <property type="nucleotide sequence ID" value="XM_006815943.1"/>
</dbReference>
<keyword evidence="13" id="KW-0040">ANK repeat</keyword>
<feature type="transmembrane region" description="Helical" evidence="15">
    <location>
        <begin position="527"/>
        <end position="547"/>
    </location>
</feature>
<evidence type="ECO:0000256" key="9">
    <source>
        <dbReference type="ARBA" id="ARBA00022989"/>
    </source>
</evidence>
<keyword evidence="8" id="KW-0106">Calcium</keyword>
<dbReference type="Gene3D" id="1.25.40.20">
    <property type="entry name" value="Ankyrin repeat-containing domain"/>
    <property type="match status" value="1"/>
</dbReference>
<dbReference type="SUPFAM" id="SSF48403">
    <property type="entry name" value="Ankyrin repeat"/>
    <property type="match status" value="1"/>
</dbReference>
<name>A0ABM0M7L5_SACKO</name>
<feature type="repeat" description="ANK" evidence="13">
    <location>
        <begin position="225"/>
        <end position="257"/>
    </location>
</feature>
<keyword evidence="3" id="KW-1003">Cell membrane</keyword>
<keyword evidence="2" id="KW-0813">Transport</keyword>
<evidence type="ECO:0000256" key="13">
    <source>
        <dbReference type="PROSITE-ProRule" id="PRU00023"/>
    </source>
</evidence>
<protein>
    <submittedName>
        <fullName evidence="18">Transient receptor potential cation channel subfamily V member 6-like</fullName>
    </submittedName>
</protein>